<sequence>MPSRGPSKYRSRHMPAKDGGYFSRLVKKLTSDVETLDADDLSEKSEAGGAQRACDCRCGDEVTVLGRLRSVELCPASEAATLQAELFDGTDEVTLVWLGRRRIPGIEPGRTIKARGRMADREGRKVLYNPYYELLQPT</sequence>
<reference evidence="2" key="1">
    <citation type="journal article" date="2019" name="Int. J. Syst. Evol. Microbiol.">
        <title>The Global Catalogue of Microorganisms (GCM) 10K type strain sequencing project: providing services to taxonomists for standard genome sequencing and annotation.</title>
        <authorList>
            <consortium name="The Broad Institute Genomics Platform"/>
            <consortium name="The Broad Institute Genome Sequencing Center for Infectious Disease"/>
            <person name="Wu L."/>
            <person name="Ma J."/>
        </authorList>
    </citation>
    <scope>NUCLEOTIDE SEQUENCE [LARGE SCALE GENOMIC DNA]</scope>
    <source>
        <strain evidence="2">JCM 13023</strain>
    </source>
</reference>
<keyword evidence="2" id="KW-1185">Reference proteome</keyword>
<proteinExistence type="predicted"/>
<evidence type="ECO:0000313" key="2">
    <source>
        <dbReference type="Proteomes" id="UP001500653"/>
    </source>
</evidence>
<dbReference type="EMBL" id="BAAALN010000001">
    <property type="protein sequence ID" value="GAA1225242.1"/>
    <property type="molecule type" value="Genomic_DNA"/>
</dbReference>
<dbReference type="PIRSF" id="PIRSF006910">
    <property type="entry name" value="NA_bind_Rv2694c_prd"/>
    <property type="match status" value="1"/>
</dbReference>
<dbReference type="CDD" id="cd04488">
    <property type="entry name" value="RecG_wedge_OBF"/>
    <property type="match status" value="1"/>
</dbReference>
<dbReference type="InterPro" id="IPR016499">
    <property type="entry name" value="NucleicA-bd_Rv2694c_prd"/>
</dbReference>
<name>A0ABP4GHL6_9PSEU</name>
<accession>A0ABP4GHL6</accession>
<dbReference type="Proteomes" id="UP001500653">
    <property type="component" value="Unassembled WGS sequence"/>
</dbReference>
<protein>
    <submittedName>
        <fullName evidence="1">OB-fold nucleic acid binding domain-containing protein</fullName>
    </submittedName>
</protein>
<organism evidence="1 2">
    <name type="scientific">Prauserella halophila</name>
    <dbReference type="NCBI Taxonomy" id="185641"/>
    <lineage>
        <taxon>Bacteria</taxon>
        <taxon>Bacillati</taxon>
        <taxon>Actinomycetota</taxon>
        <taxon>Actinomycetes</taxon>
        <taxon>Pseudonocardiales</taxon>
        <taxon>Pseudonocardiaceae</taxon>
        <taxon>Prauserella</taxon>
    </lineage>
</organism>
<comment type="caution">
    <text evidence="1">The sequence shown here is derived from an EMBL/GenBank/DDBJ whole genome shotgun (WGS) entry which is preliminary data.</text>
</comment>
<evidence type="ECO:0000313" key="1">
    <source>
        <dbReference type="EMBL" id="GAA1225242.1"/>
    </source>
</evidence>
<gene>
    <name evidence="1" type="ORF">GCM10009676_03810</name>
</gene>